<gene>
    <name evidence="1" type="ORF">D0Y65_017573</name>
</gene>
<dbReference type="EMBL" id="QZWG01000007">
    <property type="protein sequence ID" value="RZC02492.1"/>
    <property type="molecule type" value="Genomic_DNA"/>
</dbReference>
<accession>A0A445JVH3</accession>
<comment type="caution">
    <text evidence="1">The sequence shown here is derived from an EMBL/GenBank/DDBJ whole genome shotgun (WGS) entry which is preliminary data.</text>
</comment>
<keyword evidence="2" id="KW-1185">Reference proteome</keyword>
<feature type="non-terminal residue" evidence="1">
    <location>
        <position position="1"/>
    </location>
</feature>
<evidence type="ECO:0000313" key="2">
    <source>
        <dbReference type="Proteomes" id="UP000289340"/>
    </source>
</evidence>
<evidence type="ECO:0000313" key="1">
    <source>
        <dbReference type="EMBL" id="RZC02492.1"/>
    </source>
</evidence>
<dbReference type="AlphaFoldDB" id="A0A445JVH3"/>
<sequence length="52" mass="5991">DFLNKYGAELLESCVEPVVIHDSKGHTIPRLDDKSLKTMMDFIERIKKDVSK</sequence>
<dbReference type="PANTHER" id="PTHR22778">
    <property type="entry name" value="OVARIAN CANCER GENE-2 PROTEIN-RELATED"/>
    <property type="match status" value="1"/>
</dbReference>
<dbReference type="PANTHER" id="PTHR22778:SF51">
    <property type="entry name" value="DIHYDROFOLATE REDUCTASE"/>
    <property type="match status" value="1"/>
</dbReference>
<proteinExistence type="predicted"/>
<protein>
    <submittedName>
        <fullName evidence="1">Uncharacterized protein</fullName>
    </submittedName>
</protein>
<name>A0A445JVH3_GLYSO</name>
<organism evidence="1 2">
    <name type="scientific">Glycine soja</name>
    <name type="common">Wild soybean</name>
    <dbReference type="NCBI Taxonomy" id="3848"/>
    <lineage>
        <taxon>Eukaryota</taxon>
        <taxon>Viridiplantae</taxon>
        <taxon>Streptophyta</taxon>
        <taxon>Embryophyta</taxon>
        <taxon>Tracheophyta</taxon>
        <taxon>Spermatophyta</taxon>
        <taxon>Magnoliopsida</taxon>
        <taxon>eudicotyledons</taxon>
        <taxon>Gunneridae</taxon>
        <taxon>Pentapetalae</taxon>
        <taxon>rosids</taxon>
        <taxon>fabids</taxon>
        <taxon>Fabales</taxon>
        <taxon>Fabaceae</taxon>
        <taxon>Papilionoideae</taxon>
        <taxon>50 kb inversion clade</taxon>
        <taxon>NPAAA clade</taxon>
        <taxon>indigoferoid/millettioid clade</taxon>
        <taxon>Phaseoleae</taxon>
        <taxon>Glycine</taxon>
        <taxon>Glycine subgen. Soja</taxon>
    </lineage>
</organism>
<reference evidence="1 2" key="1">
    <citation type="submission" date="2018-09" db="EMBL/GenBank/DDBJ databases">
        <title>A high-quality reference genome of wild soybean provides a powerful tool to mine soybean genomes.</title>
        <authorList>
            <person name="Xie M."/>
            <person name="Chung C.Y.L."/>
            <person name="Li M.-W."/>
            <person name="Wong F.-L."/>
            <person name="Chan T.-F."/>
            <person name="Lam H.-M."/>
        </authorList>
    </citation>
    <scope>NUCLEOTIDE SEQUENCE [LARGE SCALE GENOMIC DNA]</scope>
    <source>
        <strain evidence="2">cv. W05</strain>
        <tissue evidence="1">Hypocotyl of etiolated seedlings</tissue>
    </source>
</reference>
<dbReference type="Proteomes" id="UP000289340">
    <property type="component" value="Chromosome 7"/>
</dbReference>